<proteinExistence type="predicted"/>
<sequence>MMARYRQQWMAITFTTLAVVGQPGCGSSEPPLAVTTEDLVEAQKRRAATLLIDGLGRKSGMRPIARASR</sequence>
<dbReference type="AlphaFoldDB" id="A0AAU7C6S7"/>
<dbReference type="EMBL" id="CP155447">
    <property type="protein sequence ID" value="XBH00979.1"/>
    <property type="molecule type" value="Genomic_DNA"/>
</dbReference>
<accession>A0AAU7C6S7</accession>
<protein>
    <submittedName>
        <fullName evidence="1">Uncharacterized protein</fullName>
    </submittedName>
</protein>
<reference evidence="1" key="1">
    <citation type="submission" date="2024-05" db="EMBL/GenBank/DDBJ databases">
        <title>Planctomycetes of the genus Singulisphaera possess chitinolytic capabilities.</title>
        <authorList>
            <person name="Ivanova A."/>
        </authorList>
    </citation>
    <scope>NUCLEOTIDE SEQUENCE</scope>
    <source>
        <strain evidence="1">Ch08T</strain>
    </source>
</reference>
<organism evidence="1">
    <name type="scientific">Singulisphaera sp. Ch08</name>
    <dbReference type="NCBI Taxonomy" id="3120278"/>
    <lineage>
        <taxon>Bacteria</taxon>
        <taxon>Pseudomonadati</taxon>
        <taxon>Planctomycetota</taxon>
        <taxon>Planctomycetia</taxon>
        <taxon>Isosphaerales</taxon>
        <taxon>Isosphaeraceae</taxon>
        <taxon>Singulisphaera</taxon>
    </lineage>
</organism>
<name>A0AAU7C6S7_9BACT</name>
<evidence type="ECO:0000313" key="1">
    <source>
        <dbReference type="EMBL" id="XBH00979.1"/>
    </source>
</evidence>
<dbReference type="RefSeq" id="WP_406693661.1">
    <property type="nucleotide sequence ID" value="NZ_CP155447.1"/>
</dbReference>
<gene>
    <name evidence="1" type="ORF">V5E97_21760</name>
</gene>